<dbReference type="InterPro" id="IPR012373">
    <property type="entry name" value="Ferrdict_sens_TM"/>
</dbReference>
<evidence type="ECO:0000313" key="3">
    <source>
        <dbReference type="EMBL" id="SBT18526.1"/>
    </source>
</evidence>
<dbReference type="InterPro" id="IPR006860">
    <property type="entry name" value="FecR"/>
</dbReference>
<dbReference type="Pfam" id="PF16220">
    <property type="entry name" value="DUF4880"/>
    <property type="match status" value="1"/>
</dbReference>
<dbReference type="RefSeq" id="WP_067037361.1">
    <property type="nucleotide sequence ID" value="NZ_FLRA01000021.1"/>
</dbReference>
<gene>
    <name evidence="3" type="ORF">MGA5115_02657</name>
    <name evidence="4" type="ORF">MGA5116_03395</name>
</gene>
<dbReference type="PIRSF" id="PIRSF018266">
    <property type="entry name" value="FecR"/>
    <property type="match status" value="1"/>
</dbReference>
<dbReference type="AlphaFoldDB" id="A0A1C3JTW3"/>
<dbReference type="GO" id="GO:0016989">
    <property type="term" value="F:sigma factor antagonist activity"/>
    <property type="evidence" value="ECO:0007669"/>
    <property type="project" value="TreeGrafter"/>
</dbReference>
<evidence type="ECO:0000313" key="6">
    <source>
        <dbReference type="Proteomes" id="UP000092871"/>
    </source>
</evidence>
<keyword evidence="5" id="KW-1185">Reference proteome</keyword>
<proteinExistence type="predicted"/>
<dbReference type="Pfam" id="PF04773">
    <property type="entry name" value="FecR"/>
    <property type="match status" value="1"/>
</dbReference>
<organism evidence="3 6">
    <name type="scientific">Marinomonas gallaica</name>
    <dbReference type="NCBI Taxonomy" id="1806667"/>
    <lineage>
        <taxon>Bacteria</taxon>
        <taxon>Pseudomonadati</taxon>
        <taxon>Pseudomonadota</taxon>
        <taxon>Gammaproteobacteria</taxon>
        <taxon>Oceanospirillales</taxon>
        <taxon>Oceanospirillaceae</taxon>
        <taxon>Marinomonas</taxon>
    </lineage>
</organism>
<dbReference type="Proteomes" id="UP000092840">
    <property type="component" value="Unassembled WGS sequence"/>
</dbReference>
<name>A0A1C3JTW3_9GAMM</name>
<dbReference type="Gene3D" id="3.55.50.30">
    <property type="match status" value="1"/>
</dbReference>
<evidence type="ECO:0000313" key="4">
    <source>
        <dbReference type="EMBL" id="SBT22765.1"/>
    </source>
</evidence>
<accession>A0A1C3JTW3</accession>
<feature type="domain" description="FecR N-terminal" evidence="2">
    <location>
        <begin position="6"/>
        <end position="48"/>
    </location>
</feature>
<dbReference type="InterPro" id="IPR032623">
    <property type="entry name" value="FecR_N"/>
</dbReference>
<dbReference type="Proteomes" id="UP000092871">
    <property type="component" value="Unassembled WGS sequence"/>
</dbReference>
<reference evidence="3 6" key="2">
    <citation type="submission" date="2016-06" db="EMBL/GenBank/DDBJ databases">
        <authorList>
            <person name="Kjaerup R.B."/>
            <person name="Dalgaard T.S."/>
            <person name="Juul-Madsen H.R."/>
        </authorList>
    </citation>
    <scope>NUCLEOTIDE SEQUENCE [LARGE SCALE GENOMIC DNA]</scope>
    <source>
        <strain evidence="3 6">CECT 5115</strain>
    </source>
</reference>
<dbReference type="PANTHER" id="PTHR30273:SF2">
    <property type="entry name" value="PROTEIN FECR"/>
    <property type="match status" value="1"/>
</dbReference>
<dbReference type="EMBL" id="FLRB01000032">
    <property type="protein sequence ID" value="SBT22765.1"/>
    <property type="molecule type" value="Genomic_DNA"/>
</dbReference>
<feature type="domain" description="FecR protein" evidence="1">
    <location>
        <begin position="105"/>
        <end position="202"/>
    </location>
</feature>
<dbReference type="OrthoDB" id="7032198at2"/>
<evidence type="ECO:0000259" key="1">
    <source>
        <dbReference type="Pfam" id="PF04773"/>
    </source>
</evidence>
<evidence type="ECO:0000259" key="2">
    <source>
        <dbReference type="Pfam" id="PF16220"/>
    </source>
</evidence>
<sequence length="314" mass="34903">MSRALEQALDWQITLWSGDVTPSDYDAFEAWLTHSPENQAAWERLQRVNSTFDQVPSKVAKQVLPTTIDSRRRQILYSLAAIGALGLIGSQAPSTSLWHAATADFHTYRGKQKSAHLGDGTALTLNTDSAVTISFNQSTRALTLKRGEIEVVTGKDTQPLPRPFLIHTSVGNIRPIGTRFTVRQLDDAHHSILVSVSEGAVELSPKNGRKRQIQAGQQAKFDLHSVHSVSPTNPLDQAWTKGLLIAEQQPLGEFLQQLKRYRSGVVRCEDTIKHLRVTGVFPIKDTDSILASLTEVLPIEMHSISKYWITLKQK</sequence>
<dbReference type="PANTHER" id="PTHR30273">
    <property type="entry name" value="PERIPLASMIC SIGNAL SENSOR AND SIGMA FACTOR ACTIVATOR FECR-RELATED"/>
    <property type="match status" value="1"/>
</dbReference>
<dbReference type="EMBL" id="FLRA01000021">
    <property type="protein sequence ID" value="SBT18526.1"/>
    <property type="molecule type" value="Genomic_DNA"/>
</dbReference>
<reference evidence="4 5" key="1">
    <citation type="submission" date="2016-06" db="EMBL/GenBank/DDBJ databases">
        <authorList>
            <person name="Rodrigo-Torres L."/>
            <person name="Arahal D.R."/>
        </authorList>
    </citation>
    <scope>NUCLEOTIDE SEQUENCE [LARGE SCALE GENOMIC DNA]</scope>
    <source>
        <strain evidence="4 5">CECT 5116</strain>
    </source>
</reference>
<dbReference type="Gene3D" id="2.60.120.1440">
    <property type="match status" value="1"/>
</dbReference>
<protein>
    <submittedName>
        <fullName evidence="3">Fec operon regulator FecR</fullName>
    </submittedName>
</protein>
<evidence type="ECO:0000313" key="5">
    <source>
        <dbReference type="Proteomes" id="UP000092840"/>
    </source>
</evidence>